<accession>A0A3S4ZRZ4</accession>
<organism evidence="2 3">
    <name type="scientific">Protopolystoma xenopodis</name>
    <dbReference type="NCBI Taxonomy" id="117903"/>
    <lineage>
        <taxon>Eukaryota</taxon>
        <taxon>Metazoa</taxon>
        <taxon>Spiralia</taxon>
        <taxon>Lophotrochozoa</taxon>
        <taxon>Platyhelminthes</taxon>
        <taxon>Monogenea</taxon>
        <taxon>Polyopisthocotylea</taxon>
        <taxon>Polystomatidea</taxon>
        <taxon>Polystomatidae</taxon>
        <taxon>Protopolystoma</taxon>
    </lineage>
</organism>
<evidence type="ECO:0000259" key="1">
    <source>
        <dbReference type="PROSITE" id="PS50853"/>
    </source>
</evidence>
<gene>
    <name evidence="2" type="ORF">PXEA_LOCUS3891</name>
</gene>
<dbReference type="InterPro" id="IPR013783">
    <property type="entry name" value="Ig-like_fold"/>
</dbReference>
<sequence length="220" mass="24658">MSWPQKGYQFGHLHTSPADSGATRLPNLNSVKSSRFVAKKPHFIDTSLPIRLASTSHLKRLKIRRSYSLLLYIYVPPPPTEIEVVRINAHQVRVKWEIPETRSNEPTIEGFRVSYWPAPQTSAAPSGDRMPPSFDVGMVDWTTISNIREDKAYMVQNQLSDPEAYFIQNGPAGFIKADHGQTSSVKSAKVDVIRRLECIKGPTNFLAIVAARLSSLRFPG</sequence>
<feature type="domain" description="Fibronectin type-III" evidence="1">
    <location>
        <begin position="78"/>
        <end position="185"/>
    </location>
</feature>
<reference evidence="2" key="1">
    <citation type="submission" date="2018-11" db="EMBL/GenBank/DDBJ databases">
        <authorList>
            <consortium name="Pathogen Informatics"/>
        </authorList>
    </citation>
    <scope>NUCLEOTIDE SEQUENCE</scope>
</reference>
<comment type="caution">
    <text evidence="2">The sequence shown here is derived from an EMBL/GenBank/DDBJ whole genome shotgun (WGS) entry which is preliminary data.</text>
</comment>
<dbReference type="EMBL" id="CAAALY010009047">
    <property type="protein sequence ID" value="VEL10451.1"/>
    <property type="molecule type" value="Genomic_DNA"/>
</dbReference>
<dbReference type="InterPro" id="IPR036116">
    <property type="entry name" value="FN3_sf"/>
</dbReference>
<name>A0A3S4ZRZ4_9PLAT</name>
<proteinExistence type="predicted"/>
<dbReference type="AlphaFoldDB" id="A0A3S4ZRZ4"/>
<dbReference type="Gene3D" id="2.60.40.10">
    <property type="entry name" value="Immunoglobulins"/>
    <property type="match status" value="1"/>
</dbReference>
<dbReference type="SUPFAM" id="SSF49265">
    <property type="entry name" value="Fibronectin type III"/>
    <property type="match status" value="1"/>
</dbReference>
<keyword evidence="3" id="KW-1185">Reference proteome</keyword>
<dbReference type="CDD" id="cd00063">
    <property type="entry name" value="FN3"/>
    <property type="match status" value="1"/>
</dbReference>
<dbReference type="InterPro" id="IPR003961">
    <property type="entry name" value="FN3_dom"/>
</dbReference>
<dbReference type="Pfam" id="PF00041">
    <property type="entry name" value="fn3"/>
    <property type="match status" value="1"/>
</dbReference>
<dbReference type="PROSITE" id="PS50853">
    <property type="entry name" value="FN3"/>
    <property type="match status" value="1"/>
</dbReference>
<dbReference type="Proteomes" id="UP000784294">
    <property type="component" value="Unassembled WGS sequence"/>
</dbReference>
<evidence type="ECO:0000313" key="2">
    <source>
        <dbReference type="EMBL" id="VEL10451.1"/>
    </source>
</evidence>
<evidence type="ECO:0000313" key="3">
    <source>
        <dbReference type="Proteomes" id="UP000784294"/>
    </source>
</evidence>
<protein>
    <recommendedName>
        <fullName evidence="1">Fibronectin type-III domain-containing protein</fullName>
    </recommendedName>
</protein>